<dbReference type="InterPro" id="IPR042070">
    <property type="entry name" value="PucR_C-HTH_sf"/>
</dbReference>
<dbReference type="Pfam" id="PF25906">
    <property type="entry name" value="PucR-like_N"/>
    <property type="match status" value="1"/>
</dbReference>
<dbReference type="Proteomes" id="UP000320876">
    <property type="component" value="Unassembled WGS sequence"/>
</dbReference>
<dbReference type="InterPro" id="IPR058663">
    <property type="entry name" value="PucR-like_N"/>
</dbReference>
<dbReference type="EMBL" id="VFML01000001">
    <property type="protein sequence ID" value="TQJ05630.1"/>
    <property type="molecule type" value="Genomic_DNA"/>
</dbReference>
<reference evidence="3 4" key="1">
    <citation type="submission" date="2019-06" db="EMBL/GenBank/DDBJ databases">
        <title>Sequencing the genomes of 1000 actinobacteria strains.</title>
        <authorList>
            <person name="Klenk H.-P."/>
        </authorList>
    </citation>
    <scope>NUCLEOTIDE SEQUENCE [LARGE SCALE GENOMIC DNA]</scope>
    <source>
        <strain evidence="3 4">DSM 45679</strain>
    </source>
</reference>
<dbReference type="Pfam" id="PF13556">
    <property type="entry name" value="HTH_30"/>
    <property type="match status" value="1"/>
</dbReference>
<dbReference type="InterPro" id="IPR051448">
    <property type="entry name" value="CdaR-like_regulators"/>
</dbReference>
<dbReference type="InterPro" id="IPR025736">
    <property type="entry name" value="PucR_C-HTH_dom"/>
</dbReference>
<sequence length="330" mass="36908">MRDVKPGGLGKAAMVWSAMPRTAGEQFRPFARELGRTILREVPVYARLLDGTYQRTVVGYIEQAILWAIDDVGDRVPRSRGTQLFRRLGELEFEYGRRRKRKLLAAIVADPPASPDDLAELAAARWAPPERVVAVALEPSAERRHRAFPQLSEATLADLEHAEPRLAGDSAEDLARLTEGATGWWVAVGPRVRLGDAALSLRCARRALELVRRNVLAGPFVRCEEHLVTLCVSSDEFLLRELCTRSLAPLAGLKGNQRARLSETLLGWLRVRGSAAELAAELDVHPQTIRYRMRQLHELFGDRLTDPERRLELELALKAQRLLPAPESSE</sequence>
<proteinExistence type="predicted"/>
<evidence type="ECO:0000313" key="3">
    <source>
        <dbReference type="EMBL" id="TQJ05630.1"/>
    </source>
</evidence>
<protein>
    <submittedName>
        <fullName evidence="3">PucR-like helix-turn-helix protein</fullName>
    </submittedName>
</protein>
<feature type="domain" description="PucR C-terminal helix-turn-helix" evidence="1">
    <location>
        <begin position="261"/>
        <end position="319"/>
    </location>
</feature>
<gene>
    <name evidence="3" type="ORF">FB471_5467</name>
</gene>
<dbReference type="AlphaFoldDB" id="A0A542DRA8"/>
<evidence type="ECO:0000259" key="2">
    <source>
        <dbReference type="Pfam" id="PF25906"/>
    </source>
</evidence>
<evidence type="ECO:0000259" key="1">
    <source>
        <dbReference type="Pfam" id="PF13556"/>
    </source>
</evidence>
<dbReference type="PANTHER" id="PTHR33744">
    <property type="entry name" value="CARBOHYDRATE DIACID REGULATOR"/>
    <property type="match status" value="1"/>
</dbReference>
<name>A0A542DRA8_AMYCI</name>
<dbReference type="RefSeq" id="WP_246076615.1">
    <property type="nucleotide sequence ID" value="NZ_VFML01000001.1"/>
</dbReference>
<keyword evidence="4" id="KW-1185">Reference proteome</keyword>
<accession>A0A542DRA8</accession>
<evidence type="ECO:0000313" key="4">
    <source>
        <dbReference type="Proteomes" id="UP000320876"/>
    </source>
</evidence>
<feature type="domain" description="PucR-like N-terminal" evidence="2">
    <location>
        <begin position="16"/>
        <end position="98"/>
    </location>
</feature>
<dbReference type="PANTHER" id="PTHR33744:SF1">
    <property type="entry name" value="DNA-BINDING TRANSCRIPTIONAL ACTIVATOR ADER"/>
    <property type="match status" value="1"/>
</dbReference>
<dbReference type="Gene3D" id="1.10.10.2840">
    <property type="entry name" value="PucR C-terminal helix-turn-helix domain"/>
    <property type="match status" value="1"/>
</dbReference>
<comment type="caution">
    <text evidence="3">The sequence shown here is derived from an EMBL/GenBank/DDBJ whole genome shotgun (WGS) entry which is preliminary data.</text>
</comment>
<organism evidence="3 4">
    <name type="scientific">Amycolatopsis cihanbeyliensis</name>
    <dbReference type="NCBI Taxonomy" id="1128664"/>
    <lineage>
        <taxon>Bacteria</taxon>
        <taxon>Bacillati</taxon>
        <taxon>Actinomycetota</taxon>
        <taxon>Actinomycetes</taxon>
        <taxon>Pseudonocardiales</taxon>
        <taxon>Pseudonocardiaceae</taxon>
        <taxon>Amycolatopsis</taxon>
    </lineage>
</organism>